<comment type="caution">
    <text evidence="1">The sequence shown here is derived from an EMBL/GenBank/DDBJ whole genome shotgun (WGS) entry which is preliminary data.</text>
</comment>
<organism evidence="1 2">
    <name type="scientific">Nonomuraea typhae</name>
    <dbReference type="NCBI Taxonomy" id="2603600"/>
    <lineage>
        <taxon>Bacteria</taxon>
        <taxon>Bacillati</taxon>
        <taxon>Actinomycetota</taxon>
        <taxon>Actinomycetes</taxon>
        <taxon>Streptosporangiales</taxon>
        <taxon>Streptosporangiaceae</taxon>
        <taxon>Nonomuraea</taxon>
    </lineage>
</organism>
<reference evidence="1 2" key="1">
    <citation type="submission" date="2024-10" db="EMBL/GenBank/DDBJ databases">
        <title>The Natural Products Discovery Center: Release of the First 8490 Sequenced Strains for Exploring Actinobacteria Biosynthetic Diversity.</title>
        <authorList>
            <person name="Kalkreuter E."/>
            <person name="Kautsar S.A."/>
            <person name="Yang D."/>
            <person name="Bader C.D."/>
            <person name="Teijaro C.N."/>
            <person name="Fluegel L."/>
            <person name="Davis C.M."/>
            <person name="Simpson J.R."/>
            <person name="Lauterbach L."/>
            <person name="Steele A.D."/>
            <person name="Gui C."/>
            <person name="Meng S."/>
            <person name="Li G."/>
            <person name="Viehrig K."/>
            <person name="Ye F."/>
            <person name="Su P."/>
            <person name="Kiefer A.F."/>
            <person name="Nichols A."/>
            <person name="Cepeda A.J."/>
            <person name="Yan W."/>
            <person name="Fan B."/>
            <person name="Jiang Y."/>
            <person name="Adhikari A."/>
            <person name="Zheng C.-J."/>
            <person name="Schuster L."/>
            <person name="Cowan T.M."/>
            <person name="Smanski M.J."/>
            <person name="Chevrette M.G."/>
            <person name="De Carvalho L.P.S."/>
            <person name="Shen B."/>
        </authorList>
    </citation>
    <scope>NUCLEOTIDE SEQUENCE [LARGE SCALE GENOMIC DNA]</scope>
    <source>
        <strain evidence="1 2">NPDC050545</strain>
    </source>
</reference>
<name>A0ABW7Z4S8_9ACTN</name>
<dbReference type="EMBL" id="JBITGY010000011">
    <property type="protein sequence ID" value="MFI6503182.1"/>
    <property type="molecule type" value="Genomic_DNA"/>
</dbReference>
<dbReference type="Proteomes" id="UP001612741">
    <property type="component" value="Unassembled WGS sequence"/>
</dbReference>
<dbReference type="RefSeq" id="WP_397088973.1">
    <property type="nucleotide sequence ID" value="NZ_JBITGY010000011.1"/>
</dbReference>
<gene>
    <name evidence="1" type="ORF">ACIBG2_37775</name>
</gene>
<proteinExistence type="predicted"/>
<accession>A0ABW7Z4S8</accession>
<keyword evidence="2" id="KW-1185">Reference proteome</keyword>
<protein>
    <submittedName>
        <fullName evidence="1">Uncharacterized protein</fullName>
    </submittedName>
</protein>
<evidence type="ECO:0000313" key="1">
    <source>
        <dbReference type="EMBL" id="MFI6503182.1"/>
    </source>
</evidence>
<sequence>MTSTETLVASTAIRDAQPLAGEALRAAKKRFPPRPYEDDWTATSHSYDEVVARLNRPPLRAASESTHFYRRRGATLILHWLLKQPGDTWQQRWNASPAASGTGAQWNELNATWVGYNAANANGILNTGLFALVCADVLRPSLRWQLTRTSTNLRAIITRHRDPDGFARLQELVGPEAWASHLGILAKNVLVKLVIAKGGGLADINVGDAIEYMEEHRAQRATSGGQSLFYSWVKSLGHLPPDAPVSLRLLH</sequence>
<evidence type="ECO:0000313" key="2">
    <source>
        <dbReference type="Proteomes" id="UP001612741"/>
    </source>
</evidence>